<dbReference type="InterPro" id="IPR014790">
    <property type="entry name" value="MutL_C"/>
</dbReference>
<dbReference type="InterPro" id="IPR038973">
    <property type="entry name" value="MutL/Mlh/Pms-like"/>
</dbReference>
<dbReference type="SMART" id="SM01340">
    <property type="entry name" value="DNA_mis_repair"/>
    <property type="match status" value="1"/>
</dbReference>
<comment type="caution">
    <text evidence="8">The sequence shown here is derived from an EMBL/GenBank/DDBJ whole genome shotgun (WGS) entry which is preliminary data.</text>
</comment>
<evidence type="ECO:0000256" key="2">
    <source>
        <dbReference type="ARBA" id="ARBA00022763"/>
    </source>
</evidence>
<proteinExistence type="inferred from homology"/>
<dbReference type="Pfam" id="PF08676">
    <property type="entry name" value="MutL_C"/>
    <property type="match status" value="1"/>
</dbReference>
<dbReference type="Proteomes" id="UP000441717">
    <property type="component" value="Unassembled WGS sequence"/>
</dbReference>
<dbReference type="CDD" id="cd00782">
    <property type="entry name" value="MutL_Trans"/>
    <property type="match status" value="1"/>
</dbReference>
<dbReference type="InterPro" id="IPR014762">
    <property type="entry name" value="DNA_mismatch_repair_CS"/>
</dbReference>
<dbReference type="HAMAP" id="MF_00149">
    <property type="entry name" value="DNA_mis_repair"/>
    <property type="match status" value="1"/>
</dbReference>
<dbReference type="InterPro" id="IPR002099">
    <property type="entry name" value="MutL/Mlh/PMS"/>
</dbReference>
<dbReference type="Pfam" id="PF13589">
    <property type="entry name" value="HATPase_c_3"/>
    <property type="match status" value="1"/>
</dbReference>
<dbReference type="GO" id="GO:0006298">
    <property type="term" value="P:mismatch repair"/>
    <property type="evidence" value="ECO:0007669"/>
    <property type="project" value="UniProtKB-UniRule"/>
</dbReference>
<dbReference type="SUPFAM" id="SSF54211">
    <property type="entry name" value="Ribosomal protein S5 domain 2-like"/>
    <property type="match status" value="1"/>
</dbReference>
<dbReference type="PANTHER" id="PTHR10073:SF12">
    <property type="entry name" value="DNA MISMATCH REPAIR PROTEIN MLH1"/>
    <property type="match status" value="1"/>
</dbReference>
<dbReference type="InterPro" id="IPR013507">
    <property type="entry name" value="DNA_mismatch_S5_2-like"/>
</dbReference>
<feature type="domain" description="MutL C-terminal dimerisation" evidence="6">
    <location>
        <begin position="472"/>
        <end position="615"/>
    </location>
</feature>
<dbReference type="InterPro" id="IPR020667">
    <property type="entry name" value="DNA_mismatch_repair_MutL"/>
</dbReference>
<keyword evidence="8" id="KW-0255">Endonuclease</keyword>
<keyword evidence="3 4" id="KW-0234">DNA repair</keyword>
<dbReference type="GO" id="GO:0005524">
    <property type="term" value="F:ATP binding"/>
    <property type="evidence" value="ECO:0007669"/>
    <property type="project" value="InterPro"/>
</dbReference>
<dbReference type="OrthoDB" id="9763467at2"/>
<dbReference type="SUPFAM" id="SSF118116">
    <property type="entry name" value="DNA mismatch repair protein MutL"/>
    <property type="match status" value="1"/>
</dbReference>
<evidence type="ECO:0000259" key="7">
    <source>
        <dbReference type="SMART" id="SM01340"/>
    </source>
</evidence>
<gene>
    <name evidence="4 8" type="primary">mutL</name>
    <name evidence="8" type="ORF">GFC01_15065</name>
</gene>
<name>A0A6N7IWM0_9FIRM</name>
<keyword evidence="2 4" id="KW-0227">DNA damage</keyword>
<dbReference type="InterPro" id="IPR042121">
    <property type="entry name" value="MutL_C_regsub"/>
</dbReference>
<dbReference type="Gene3D" id="3.30.1540.20">
    <property type="entry name" value="MutL, C-terminal domain, dimerisation subdomain"/>
    <property type="match status" value="1"/>
</dbReference>
<accession>A0A6N7IWM0</accession>
<dbReference type="GO" id="GO:0032300">
    <property type="term" value="C:mismatch repair complex"/>
    <property type="evidence" value="ECO:0007669"/>
    <property type="project" value="InterPro"/>
</dbReference>
<keyword evidence="8" id="KW-0378">Hydrolase</keyword>
<evidence type="ECO:0000313" key="8">
    <source>
        <dbReference type="EMBL" id="MQL53558.1"/>
    </source>
</evidence>
<feature type="domain" description="DNA mismatch repair protein S5" evidence="7">
    <location>
        <begin position="209"/>
        <end position="328"/>
    </location>
</feature>
<organism evidence="8 9">
    <name type="scientific">Desulfofundulus thermobenzoicus</name>
    <dbReference type="NCBI Taxonomy" id="29376"/>
    <lineage>
        <taxon>Bacteria</taxon>
        <taxon>Bacillati</taxon>
        <taxon>Bacillota</taxon>
        <taxon>Clostridia</taxon>
        <taxon>Eubacteriales</taxon>
        <taxon>Peptococcaceae</taxon>
        <taxon>Desulfofundulus</taxon>
    </lineage>
</organism>
<dbReference type="AlphaFoldDB" id="A0A6N7IWM0"/>
<evidence type="ECO:0000256" key="1">
    <source>
        <dbReference type="ARBA" id="ARBA00006082"/>
    </source>
</evidence>
<dbReference type="Pfam" id="PF01119">
    <property type="entry name" value="DNA_mis_repair"/>
    <property type="match status" value="1"/>
</dbReference>
<dbReference type="GO" id="GO:0030983">
    <property type="term" value="F:mismatched DNA binding"/>
    <property type="evidence" value="ECO:0007669"/>
    <property type="project" value="InterPro"/>
</dbReference>
<dbReference type="PANTHER" id="PTHR10073">
    <property type="entry name" value="DNA MISMATCH REPAIR PROTEIN MLH, PMS, MUTL"/>
    <property type="match status" value="1"/>
</dbReference>
<dbReference type="SMART" id="SM00853">
    <property type="entry name" value="MutL_C"/>
    <property type="match status" value="1"/>
</dbReference>
<evidence type="ECO:0000259" key="6">
    <source>
        <dbReference type="SMART" id="SM00853"/>
    </source>
</evidence>
<dbReference type="Gene3D" id="3.30.230.10">
    <property type="match status" value="1"/>
</dbReference>
<dbReference type="Gene3D" id="3.30.565.10">
    <property type="entry name" value="Histidine kinase-like ATPase, C-terminal domain"/>
    <property type="match status" value="1"/>
</dbReference>
<dbReference type="InterPro" id="IPR020568">
    <property type="entry name" value="Ribosomal_Su5_D2-typ_SF"/>
</dbReference>
<evidence type="ECO:0000256" key="4">
    <source>
        <dbReference type="HAMAP-Rule" id="MF_00149"/>
    </source>
</evidence>
<dbReference type="GO" id="GO:0004519">
    <property type="term" value="F:endonuclease activity"/>
    <property type="evidence" value="ECO:0007669"/>
    <property type="project" value="UniProtKB-KW"/>
</dbReference>
<protein>
    <recommendedName>
        <fullName evidence="4">DNA mismatch repair protein MutL</fullName>
    </recommendedName>
</protein>
<dbReference type="InterPro" id="IPR037198">
    <property type="entry name" value="MutL_C_sf"/>
</dbReference>
<dbReference type="Gene3D" id="3.30.1370.100">
    <property type="entry name" value="MutL, C-terminal domain, regulatory subdomain"/>
    <property type="match status" value="1"/>
</dbReference>
<comment type="similarity">
    <text evidence="1 4">Belongs to the DNA mismatch repair MutL/HexB family.</text>
</comment>
<comment type="function">
    <text evidence="4">This protein is involved in the repair of mismatches in DNA. It is required for dam-dependent methyl-directed DNA mismatch repair. May act as a 'molecular matchmaker', a protein that promotes the formation of a stable complex between two or more DNA-binding proteins in an ATP-dependent manner without itself being part of a final effector complex.</text>
</comment>
<dbReference type="InterPro" id="IPR042120">
    <property type="entry name" value="MutL_C_dimsub"/>
</dbReference>
<dbReference type="GO" id="GO:0140664">
    <property type="term" value="F:ATP-dependent DNA damage sensor activity"/>
    <property type="evidence" value="ECO:0007669"/>
    <property type="project" value="InterPro"/>
</dbReference>
<sequence length="657" mass="70458">MSRIVVLDQFTANQIAAGEVVERPASAVKELVENSLDAGATEITVEITAGGLSEITVRDNGWGMDEEDARLALLRHATSKIRGAEDLFRITTLGFRGEALPSIAAVSKLTLKTRPAGSDRGTHLEVEGGQVLSCRPAALAPGTIVQVRDLFYNTPARKKHLKSAGTEGGAVGDALSRLALARPEASIRFIHNRREIFATPGTGKLLEALAAVMGMETARQMLPVEDISRDWLAIRGYAGRPVLHRSNRRQIIVLVNGRYVYSSLVALAVQEAYHTLLPAGRHPVAVISLQVDPELLDVNVHPAKLQVRLAREREVAGAVTRAVREALISTSLVIPGMPAGEAYAGRPPGLPSSGHRGDTRRAVQPGQGEGATIPPLFPAALPPAGSVEDFLPPESPVSPGQCRERDRYVKKDMAAAPEIDWPPAGQPCGDGLLAEDLPGYSCPVCRDGREGETAHDAPVSGESVSTFPPLHYLGQLPPTYLLAAGPGGLYMVDQHAAHERILYEKYLSGMAAGGLSSQMLLLPVNVFLSHREATLLAEKREFLTSLGFVLDFFSGDTVVVRGVPLDFPPGEEESYLRDILAYLGEPGRSPSREDLLHHLAARTACRAAVKAGALLSEAAALALLEQLAQAQNPYTCPHGRPAVILLSYQELAQRFKR</sequence>
<evidence type="ECO:0000256" key="3">
    <source>
        <dbReference type="ARBA" id="ARBA00023204"/>
    </source>
</evidence>
<dbReference type="GO" id="GO:0016887">
    <property type="term" value="F:ATP hydrolysis activity"/>
    <property type="evidence" value="ECO:0007669"/>
    <property type="project" value="InterPro"/>
</dbReference>
<dbReference type="EMBL" id="WHYR01000054">
    <property type="protein sequence ID" value="MQL53558.1"/>
    <property type="molecule type" value="Genomic_DNA"/>
</dbReference>
<dbReference type="FunFam" id="3.30.565.10:FF:000003">
    <property type="entry name" value="DNA mismatch repair endonuclease MutL"/>
    <property type="match status" value="1"/>
</dbReference>
<dbReference type="CDD" id="cd16926">
    <property type="entry name" value="HATPase_MutL-MLH-PMS-like"/>
    <property type="match status" value="1"/>
</dbReference>
<dbReference type="RefSeq" id="WP_152948021.1">
    <property type="nucleotide sequence ID" value="NZ_WHYR01000054.1"/>
</dbReference>
<dbReference type="NCBIfam" id="TIGR00585">
    <property type="entry name" value="mutl"/>
    <property type="match status" value="1"/>
</dbReference>
<evidence type="ECO:0000313" key="9">
    <source>
        <dbReference type="Proteomes" id="UP000441717"/>
    </source>
</evidence>
<reference evidence="8 9" key="1">
    <citation type="submission" date="2019-10" db="EMBL/GenBank/DDBJ databases">
        <title>Comparative genomics of sulfur disproportionating microorganisms.</title>
        <authorList>
            <person name="Ward L.M."/>
            <person name="Bertran E."/>
            <person name="Johnston D."/>
        </authorList>
    </citation>
    <scope>NUCLEOTIDE SEQUENCE [LARGE SCALE GENOMIC DNA]</scope>
    <source>
        <strain evidence="8 9">DSM 14055</strain>
    </source>
</reference>
<dbReference type="SUPFAM" id="SSF55874">
    <property type="entry name" value="ATPase domain of HSP90 chaperone/DNA topoisomerase II/histidine kinase"/>
    <property type="match status" value="1"/>
</dbReference>
<feature type="region of interest" description="Disordered" evidence="5">
    <location>
        <begin position="343"/>
        <end position="371"/>
    </location>
</feature>
<dbReference type="InterPro" id="IPR014721">
    <property type="entry name" value="Ribsml_uS5_D2-typ_fold_subgr"/>
</dbReference>
<keyword evidence="8" id="KW-0540">Nuclease</keyword>
<evidence type="ECO:0000256" key="5">
    <source>
        <dbReference type="SAM" id="MobiDB-lite"/>
    </source>
</evidence>
<keyword evidence="9" id="KW-1185">Reference proteome</keyword>
<dbReference type="PROSITE" id="PS00058">
    <property type="entry name" value="DNA_MISMATCH_REPAIR_1"/>
    <property type="match status" value="1"/>
</dbReference>
<dbReference type="InterPro" id="IPR036890">
    <property type="entry name" value="HATPase_C_sf"/>
</dbReference>